<evidence type="ECO:0000256" key="5">
    <source>
        <dbReference type="ARBA" id="ARBA00023136"/>
    </source>
</evidence>
<dbReference type="InterPro" id="IPR050445">
    <property type="entry name" value="Bact_polysacc_biosynth/exp"/>
</dbReference>
<evidence type="ECO:0000256" key="3">
    <source>
        <dbReference type="ARBA" id="ARBA00022692"/>
    </source>
</evidence>
<keyword evidence="10" id="KW-1185">Reference proteome</keyword>
<dbReference type="AlphaFoldDB" id="E1QLK5"/>
<evidence type="ECO:0000256" key="4">
    <source>
        <dbReference type="ARBA" id="ARBA00022989"/>
    </source>
</evidence>
<keyword evidence="2" id="KW-1003">Cell membrane</keyword>
<dbReference type="OrthoDB" id="9795292at2"/>
<organism evidence="9 10">
    <name type="scientific">Desulfarculus baarsii (strain ATCC 33931 / DSM 2075 / LMG 7858 / VKM B-1802 / 2st14)</name>
    <dbReference type="NCBI Taxonomy" id="644282"/>
    <lineage>
        <taxon>Bacteria</taxon>
        <taxon>Pseudomonadati</taxon>
        <taxon>Thermodesulfobacteriota</taxon>
        <taxon>Desulfarculia</taxon>
        <taxon>Desulfarculales</taxon>
        <taxon>Desulfarculaceae</taxon>
        <taxon>Desulfarculus</taxon>
    </lineage>
</organism>
<dbReference type="eggNOG" id="COG3206">
    <property type="taxonomic scope" value="Bacteria"/>
</dbReference>
<feature type="coiled-coil region" evidence="6">
    <location>
        <begin position="166"/>
        <end position="193"/>
    </location>
</feature>
<feature type="transmembrane region" description="Helical" evidence="7">
    <location>
        <begin position="19"/>
        <end position="41"/>
    </location>
</feature>
<dbReference type="STRING" id="644282.Deba_3087"/>
<reference evidence="9 10" key="1">
    <citation type="journal article" date="2010" name="Stand. Genomic Sci.">
        <title>Complete genome sequence of Desulfarculus baarsii type strain (2st14).</title>
        <authorList>
            <person name="Sun H."/>
            <person name="Spring S."/>
            <person name="Lapidus A."/>
            <person name="Davenport K."/>
            <person name="Del Rio T.G."/>
            <person name="Tice H."/>
            <person name="Nolan M."/>
            <person name="Copeland A."/>
            <person name="Cheng J.F."/>
            <person name="Lucas S."/>
            <person name="Tapia R."/>
            <person name="Goodwin L."/>
            <person name="Pitluck S."/>
            <person name="Ivanova N."/>
            <person name="Pagani I."/>
            <person name="Mavromatis K."/>
            <person name="Ovchinnikova G."/>
            <person name="Pati A."/>
            <person name="Chen A."/>
            <person name="Palaniappan K."/>
            <person name="Hauser L."/>
            <person name="Chang Y.J."/>
            <person name="Jeffries C.D."/>
            <person name="Detter J.C."/>
            <person name="Han C."/>
            <person name="Rohde M."/>
            <person name="Brambilla E."/>
            <person name="Goker M."/>
            <person name="Woyke T."/>
            <person name="Bristow J."/>
            <person name="Eisen J.A."/>
            <person name="Markowitz V."/>
            <person name="Hugenholtz P."/>
            <person name="Kyrpides N.C."/>
            <person name="Klenk H.P."/>
            <person name="Land M."/>
        </authorList>
    </citation>
    <scope>NUCLEOTIDE SEQUENCE [LARGE SCALE GENOMIC DNA]</scope>
    <source>
        <strain evidence="10">ATCC 33931 / DSM 2075 / LMG 7858 / VKM B-1802 / 2st14</strain>
    </source>
</reference>
<keyword evidence="3 7" id="KW-0812">Transmembrane</keyword>
<evidence type="ECO:0000259" key="8">
    <source>
        <dbReference type="Pfam" id="PF02706"/>
    </source>
</evidence>
<accession>E1QLK5</accession>
<dbReference type="PANTHER" id="PTHR32309">
    <property type="entry name" value="TYROSINE-PROTEIN KINASE"/>
    <property type="match status" value="1"/>
</dbReference>
<dbReference type="Pfam" id="PF02706">
    <property type="entry name" value="Wzz"/>
    <property type="match status" value="1"/>
</dbReference>
<evidence type="ECO:0000256" key="7">
    <source>
        <dbReference type="SAM" id="Phobius"/>
    </source>
</evidence>
<name>E1QLK5_DESB2</name>
<evidence type="ECO:0000313" key="10">
    <source>
        <dbReference type="Proteomes" id="UP000009047"/>
    </source>
</evidence>
<protein>
    <submittedName>
        <fullName evidence="9">Lipopolysaccharide biosynthesis protein</fullName>
    </submittedName>
</protein>
<dbReference type="KEGG" id="dbr:Deba_3087"/>
<evidence type="ECO:0000313" key="9">
    <source>
        <dbReference type="EMBL" id="ADK86440.1"/>
    </source>
</evidence>
<dbReference type="HOGENOM" id="CLU_009912_5_1_7"/>
<sequence length="545" mass="61534">MAQATIDISKYLAILKRRWVLAVAVFLAVLAVGVFYCLFWPPIYQATCLVVVQPQKVPGDIIRTTVTSKIADRLQIITQQVLSRTRLTEIIDRFDLYPAAKGKATPDDLAEQMRKDITIKITRENYFTITFVYNDPKLVAAVTNALAAFYVDSNLRIREEDAVGTARFLTREMERMRAQLREWESRITEFKLQHLHELPTARDENLGLLSQLNLKMGSLVDAIQKERTRLTYTEAQLGEEQWRLESLKMHRAELLRRGAAPSSEGDDENDPSALKARLDRLRVQYTEDHPDIQRALRQLARAEEAQKARRQKILAEAKDKGISVEDATAQAADLQMASVRQSLERISGYIAEAKVNIAQFQEQQAEVQTQMAQVQTWIRNAPKVQEELTELTRGYEELNTAYQKMHAKWLDAKMSANLERTQRGEQFEVVDPAEAPDQPYQPDVKRVVPFSLGLAMALGLGLSFGLAYLDTSFTAVAQMEELASLPVLVVVPPLETYDEIEAKRRKMAILAAIYASLFMFLLALVAVLAMGKGPALKKLILGLVS</sequence>
<keyword evidence="6" id="KW-0175">Coiled coil</keyword>
<dbReference type="GO" id="GO:0005886">
    <property type="term" value="C:plasma membrane"/>
    <property type="evidence" value="ECO:0007669"/>
    <property type="project" value="UniProtKB-SubCell"/>
</dbReference>
<dbReference type="GO" id="GO:0004713">
    <property type="term" value="F:protein tyrosine kinase activity"/>
    <property type="evidence" value="ECO:0007669"/>
    <property type="project" value="TreeGrafter"/>
</dbReference>
<comment type="subcellular location">
    <subcellularLocation>
        <location evidence="1">Cell membrane</location>
        <topology evidence="1">Multi-pass membrane protein</topology>
    </subcellularLocation>
</comment>
<gene>
    <name evidence="9" type="ordered locus">Deba_3087</name>
</gene>
<feature type="domain" description="Polysaccharide chain length determinant N-terminal" evidence="8">
    <location>
        <begin position="5"/>
        <end position="60"/>
    </location>
</feature>
<keyword evidence="5 7" id="KW-0472">Membrane</keyword>
<dbReference type="EMBL" id="CP002085">
    <property type="protein sequence ID" value="ADK86440.1"/>
    <property type="molecule type" value="Genomic_DNA"/>
</dbReference>
<evidence type="ECO:0000256" key="6">
    <source>
        <dbReference type="SAM" id="Coils"/>
    </source>
</evidence>
<evidence type="ECO:0000256" key="1">
    <source>
        <dbReference type="ARBA" id="ARBA00004651"/>
    </source>
</evidence>
<feature type="transmembrane region" description="Helical" evidence="7">
    <location>
        <begin position="508"/>
        <end position="531"/>
    </location>
</feature>
<dbReference type="PANTHER" id="PTHR32309:SF13">
    <property type="entry name" value="FERRIC ENTEROBACTIN TRANSPORT PROTEIN FEPE"/>
    <property type="match status" value="1"/>
</dbReference>
<evidence type="ECO:0000256" key="2">
    <source>
        <dbReference type="ARBA" id="ARBA00022475"/>
    </source>
</evidence>
<proteinExistence type="predicted"/>
<dbReference type="Proteomes" id="UP000009047">
    <property type="component" value="Chromosome"/>
</dbReference>
<keyword evidence="4 7" id="KW-1133">Transmembrane helix</keyword>
<dbReference type="InterPro" id="IPR003856">
    <property type="entry name" value="LPS_length_determ_N"/>
</dbReference>
<feature type="transmembrane region" description="Helical" evidence="7">
    <location>
        <begin position="447"/>
        <end position="469"/>
    </location>
</feature>
<dbReference type="RefSeq" id="WP_013259877.1">
    <property type="nucleotide sequence ID" value="NC_014365.1"/>
</dbReference>